<feature type="region of interest" description="Disordered" evidence="1">
    <location>
        <begin position="296"/>
        <end position="320"/>
    </location>
</feature>
<evidence type="ECO:0000256" key="1">
    <source>
        <dbReference type="SAM" id="MobiDB-lite"/>
    </source>
</evidence>
<dbReference type="RefSeq" id="WP_379582822.1">
    <property type="nucleotide sequence ID" value="NZ_JBHSQW010000009.1"/>
</dbReference>
<evidence type="ECO:0000313" key="3">
    <source>
        <dbReference type="EMBL" id="MFC5993348.1"/>
    </source>
</evidence>
<sequence>MSEVLGPGPPAVLAVVLAALGAASFALAAGLQHRAVATAMDAGSATSAGLGLRAVGGLVRRPGWLAGLALGATGAGLHAAALVLAPVSVVQPIGVLAVPFAVLLAARAGGVRPAPGVVGGVALSLAGVGGFVALAAGSAASALADPAALPVASAVIGGIGLALAGFGALAAGPVRCIACATAGAVAFGLVSALLRALAQQIIAGVGALDVAGVLAGIAVLLAVGGWLVQQAFAAGPPELVISCLTVIDPLVAVGLGVLALGEGAAIGVLTAVGMTGCAVAAALGVLALARYHPDAARRAPRGPGRNSPAVRTAALTSDET</sequence>
<feature type="transmembrane region" description="Helical" evidence="2">
    <location>
        <begin position="176"/>
        <end position="195"/>
    </location>
</feature>
<reference evidence="4" key="1">
    <citation type="journal article" date="2019" name="Int. J. Syst. Evol. Microbiol.">
        <title>The Global Catalogue of Microorganisms (GCM) 10K type strain sequencing project: providing services to taxonomists for standard genome sequencing and annotation.</title>
        <authorList>
            <consortium name="The Broad Institute Genomics Platform"/>
            <consortium name="The Broad Institute Genome Sequencing Center for Infectious Disease"/>
            <person name="Wu L."/>
            <person name="Ma J."/>
        </authorList>
    </citation>
    <scope>NUCLEOTIDE SEQUENCE [LARGE SCALE GENOMIC DNA]</scope>
    <source>
        <strain evidence="4">CCM 8391</strain>
    </source>
</reference>
<feature type="transmembrane region" description="Helical" evidence="2">
    <location>
        <begin position="12"/>
        <end position="31"/>
    </location>
</feature>
<feature type="transmembrane region" description="Helical" evidence="2">
    <location>
        <begin position="239"/>
        <end position="260"/>
    </location>
</feature>
<feature type="transmembrane region" description="Helical" evidence="2">
    <location>
        <begin position="147"/>
        <end position="169"/>
    </location>
</feature>
<feature type="transmembrane region" description="Helical" evidence="2">
    <location>
        <begin position="201"/>
        <end position="227"/>
    </location>
</feature>
<dbReference type="PANTHER" id="PTHR40761">
    <property type="entry name" value="CONSERVED INTEGRAL MEMBRANE ALANINE VALINE AND LEUCINE RICH PROTEIN-RELATED"/>
    <property type="match status" value="1"/>
</dbReference>
<dbReference type="PANTHER" id="PTHR40761:SF1">
    <property type="entry name" value="CONSERVED INTEGRAL MEMBRANE ALANINE VALINE AND LEUCINE RICH PROTEIN-RELATED"/>
    <property type="match status" value="1"/>
</dbReference>
<keyword evidence="2" id="KW-0472">Membrane</keyword>
<gene>
    <name evidence="3" type="ORF">ACFQE5_03865</name>
</gene>
<comment type="caution">
    <text evidence="3">The sequence shown here is derived from an EMBL/GenBank/DDBJ whole genome shotgun (WGS) entry which is preliminary data.</text>
</comment>
<dbReference type="Proteomes" id="UP001596302">
    <property type="component" value="Unassembled WGS sequence"/>
</dbReference>
<accession>A0ABW1IXW0</accession>
<evidence type="ECO:0008006" key="5">
    <source>
        <dbReference type="Google" id="ProtNLM"/>
    </source>
</evidence>
<feature type="transmembrane region" description="Helical" evidence="2">
    <location>
        <begin position="266"/>
        <end position="289"/>
    </location>
</feature>
<feature type="transmembrane region" description="Helical" evidence="2">
    <location>
        <begin position="89"/>
        <end position="106"/>
    </location>
</feature>
<name>A0ABW1IXW0_9PSEU</name>
<feature type="transmembrane region" description="Helical" evidence="2">
    <location>
        <begin position="63"/>
        <end position="83"/>
    </location>
</feature>
<keyword evidence="2" id="KW-1133">Transmembrane helix</keyword>
<organism evidence="3 4">
    <name type="scientific">Pseudonocardia hispaniensis</name>
    <dbReference type="NCBI Taxonomy" id="904933"/>
    <lineage>
        <taxon>Bacteria</taxon>
        <taxon>Bacillati</taxon>
        <taxon>Actinomycetota</taxon>
        <taxon>Actinomycetes</taxon>
        <taxon>Pseudonocardiales</taxon>
        <taxon>Pseudonocardiaceae</taxon>
        <taxon>Pseudonocardia</taxon>
    </lineage>
</organism>
<proteinExistence type="predicted"/>
<keyword evidence="2" id="KW-0812">Transmembrane</keyword>
<evidence type="ECO:0000256" key="2">
    <source>
        <dbReference type="SAM" id="Phobius"/>
    </source>
</evidence>
<keyword evidence="4" id="KW-1185">Reference proteome</keyword>
<protein>
    <recommendedName>
        <fullName evidence="5">Magnesium transporter NIPA</fullName>
    </recommendedName>
</protein>
<evidence type="ECO:0000313" key="4">
    <source>
        <dbReference type="Proteomes" id="UP001596302"/>
    </source>
</evidence>
<dbReference type="EMBL" id="JBHSQW010000009">
    <property type="protein sequence ID" value="MFC5993348.1"/>
    <property type="molecule type" value="Genomic_DNA"/>
</dbReference>
<feature type="transmembrane region" description="Helical" evidence="2">
    <location>
        <begin position="118"/>
        <end position="141"/>
    </location>
</feature>